<keyword evidence="1" id="KW-1133">Transmembrane helix</keyword>
<gene>
    <name evidence="2" type="ORF">SOCE26_040000</name>
</gene>
<protein>
    <submittedName>
        <fullName evidence="2">Uncharacterized protein</fullName>
    </submittedName>
</protein>
<evidence type="ECO:0000313" key="2">
    <source>
        <dbReference type="EMBL" id="AUX42567.1"/>
    </source>
</evidence>
<evidence type="ECO:0000313" key="3">
    <source>
        <dbReference type="Proteomes" id="UP000238348"/>
    </source>
</evidence>
<accession>A0A2L0ETE3</accession>
<dbReference type="InterPro" id="IPR006311">
    <property type="entry name" value="TAT_signal"/>
</dbReference>
<keyword evidence="1" id="KW-0812">Transmembrane</keyword>
<dbReference type="EMBL" id="CP012673">
    <property type="protein sequence ID" value="AUX42567.1"/>
    <property type="molecule type" value="Genomic_DNA"/>
</dbReference>
<dbReference type="RefSeq" id="WP_104981365.1">
    <property type="nucleotide sequence ID" value="NZ_CP012673.1"/>
</dbReference>
<sequence>MSKLDEPFERADLVNKPGILGARWWHEGLAEAPKDVSRRRAIAIALGAAGVAGLGVMFAAAADGCSGDDHEVQRKRALDLQRDFGWSFGAAAESVTFNGESTAPFDRAALARMASDLRPGDEALRVYYAPALFEAPSAQPRLVAEEDRTPITPLRDVLRPIFTPAMDRAYRSGKALASLFLGAAADSVRRDILVVVDLDGPEAVAFAAGAAAAFDPVFVFDNWPHPRGVVKSHLTLAAAAYYQPLFARPSERRRAPMIVLDRQRLSDYTDDATQFDNRYVAKMPSAAALSELGVRHVLYVAPTASDTLESADLNEDFVSYQGRMIDVKMLAATVFAPDLAIPKPAGDTGDWPAHYYGGAAASHGWFWVDYPWEPPPPPRPPPVEPAVQRPGKRYVPALRATPFSSATLGAPRPMPPGFGTVPVLVALGTGVVLGAALGRSGSWNRASGGYGG</sequence>
<dbReference type="Proteomes" id="UP000238348">
    <property type="component" value="Chromosome"/>
</dbReference>
<evidence type="ECO:0000256" key="1">
    <source>
        <dbReference type="SAM" id="Phobius"/>
    </source>
</evidence>
<name>A0A2L0ETE3_SORCE</name>
<keyword evidence="1" id="KW-0472">Membrane</keyword>
<dbReference type="OrthoDB" id="5489778at2"/>
<dbReference type="PROSITE" id="PS51318">
    <property type="entry name" value="TAT"/>
    <property type="match status" value="1"/>
</dbReference>
<reference evidence="2 3" key="1">
    <citation type="submission" date="2015-09" db="EMBL/GenBank/DDBJ databases">
        <title>Sorangium comparison.</title>
        <authorList>
            <person name="Zaburannyi N."/>
            <person name="Bunk B."/>
            <person name="Overmann J."/>
            <person name="Mueller R."/>
        </authorList>
    </citation>
    <scope>NUCLEOTIDE SEQUENCE [LARGE SCALE GENOMIC DNA]</scope>
    <source>
        <strain evidence="2 3">So ce26</strain>
    </source>
</reference>
<organism evidence="2 3">
    <name type="scientific">Sorangium cellulosum</name>
    <name type="common">Polyangium cellulosum</name>
    <dbReference type="NCBI Taxonomy" id="56"/>
    <lineage>
        <taxon>Bacteria</taxon>
        <taxon>Pseudomonadati</taxon>
        <taxon>Myxococcota</taxon>
        <taxon>Polyangia</taxon>
        <taxon>Polyangiales</taxon>
        <taxon>Polyangiaceae</taxon>
        <taxon>Sorangium</taxon>
    </lineage>
</organism>
<feature type="transmembrane region" description="Helical" evidence="1">
    <location>
        <begin position="417"/>
        <end position="437"/>
    </location>
</feature>
<dbReference type="AlphaFoldDB" id="A0A2L0ETE3"/>
<proteinExistence type="predicted"/>